<sequence length="376" mass="43667">MHMKDVFDGVTAEWYPHLTDSVINLVQWFRYMNPWSGIDRLKLKKVIFPGGVLHANLITFVNKAKMVLLESPQNKRDNRNDTNGLFWQAVAQENPRYILDFADPDERRIEKCSVYFPTEKNDTMEYGDGKVKVKCTNVKRELKYELVKYTLSVVFEGEPEVTVTILHYTKWPRKGFPKNVDTIVRMMEIISTMKKPFLFTAQMELRSLESLLDVQNSKTDPSTQAYNEKTQASLKEFNGMFTEILKEKASVIIAKDSRQRDNAKNKKIVKNGIKEHENAEIEDLKKKIDELNMICYEGSNYHQGWLARQKEIAEEDKRIKKLEETRLIEANQKLADQIAEDQRQAQMETHTAEEERVETKGSKSSRSSASSDLLNI</sequence>
<dbReference type="Gene3D" id="3.90.190.10">
    <property type="entry name" value="Protein tyrosine phosphatase superfamily"/>
    <property type="match status" value="1"/>
</dbReference>
<evidence type="ECO:0000313" key="3">
    <source>
        <dbReference type="EMBL" id="EFP06131.1"/>
    </source>
</evidence>
<gene>
    <name evidence="3" type="ORF">CRE_05890</name>
</gene>
<dbReference type="Pfam" id="PF00102">
    <property type="entry name" value="Y_phosphatase"/>
    <property type="match status" value="1"/>
</dbReference>
<keyword evidence="4" id="KW-1185">Reference proteome</keyword>
<evidence type="ECO:0000256" key="1">
    <source>
        <dbReference type="SAM" id="MobiDB-lite"/>
    </source>
</evidence>
<evidence type="ECO:0000259" key="2">
    <source>
        <dbReference type="PROSITE" id="PS50055"/>
    </source>
</evidence>
<dbReference type="GO" id="GO:0004725">
    <property type="term" value="F:protein tyrosine phosphatase activity"/>
    <property type="evidence" value="ECO:0007669"/>
    <property type="project" value="InterPro"/>
</dbReference>
<dbReference type="HOGENOM" id="CLU_736176_0_0_1"/>
<dbReference type="EMBL" id="DS268460">
    <property type="protein sequence ID" value="EFP06131.1"/>
    <property type="molecule type" value="Genomic_DNA"/>
</dbReference>
<dbReference type="InParanoid" id="E3MNM1"/>
<dbReference type="PROSITE" id="PS50055">
    <property type="entry name" value="TYR_PHOSPHATASE_PTP"/>
    <property type="match status" value="1"/>
</dbReference>
<dbReference type="STRING" id="31234.E3MNM1"/>
<reference evidence="3" key="1">
    <citation type="submission" date="2007-07" db="EMBL/GenBank/DDBJ databases">
        <title>PCAP assembly of the Caenorhabditis remanei genome.</title>
        <authorList>
            <consortium name="The Caenorhabditis remanei Sequencing Consortium"/>
            <person name="Wilson R.K."/>
        </authorList>
    </citation>
    <scope>NUCLEOTIDE SEQUENCE [LARGE SCALE GENOMIC DNA]</scope>
    <source>
        <strain evidence="3">PB4641</strain>
    </source>
</reference>
<feature type="region of interest" description="Disordered" evidence="1">
    <location>
        <begin position="340"/>
        <end position="376"/>
    </location>
</feature>
<dbReference type="InterPro" id="IPR029021">
    <property type="entry name" value="Prot-tyrosine_phosphatase-like"/>
</dbReference>
<dbReference type="PANTHER" id="PTHR46163:SF5">
    <property type="entry name" value="TYROSINE-PROTEIN PHOSPHATASE"/>
    <property type="match status" value="1"/>
</dbReference>
<protein>
    <recommendedName>
        <fullName evidence="2">Tyrosine-protein phosphatase domain-containing protein</fullName>
    </recommendedName>
</protein>
<accession>E3MNM1</accession>
<name>E3MNM1_CAERE</name>
<proteinExistence type="predicted"/>
<dbReference type="PANTHER" id="PTHR46163">
    <property type="entry name" value="TYROSINE-PROTEIN PHOSPHATASE-RELATED"/>
    <property type="match status" value="1"/>
</dbReference>
<feature type="compositionally biased region" description="Basic and acidic residues" evidence="1">
    <location>
        <begin position="350"/>
        <end position="361"/>
    </location>
</feature>
<dbReference type="InterPro" id="IPR052782">
    <property type="entry name" value="Oocyte-zygote_transition_reg"/>
</dbReference>
<dbReference type="SUPFAM" id="SSF52799">
    <property type="entry name" value="(Phosphotyrosine protein) phosphatases II"/>
    <property type="match status" value="1"/>
</dbReference>
<dbReference type="Proteomes" id="UP000008281">
    <property type="component" value="Unassembled WGS sequence"/>
</dbReference>
<feature type="domain" description="Tyrosine-protein phosphatase" evidence="2">
    <location>
        <begin position="34"/>
        <end position="198"/>
    </location>
</feature>
<feature type="compositionally biased region" description="Low complexity" evidence="1">
    <location>
        <begin position="362"/>
        <end position="376"/>
    </location>
</feature>
<evidence type="ECO:0000313" key="4">
    <source>
        <dbReference type="Proteomes" id="UP000008281"/>
    </source>
</evidence>
<dbReference type="AlphaFoldDB" id="E3MNM1"/>
<dbReference type="SMART" id="SM00194">
    <property type="entry name" value="PTPc"/>
    <property type="match status" value="1"/>
</dbReference>
<dbReference type="InterPro" id="IPR000242">
    <property type="entry name" value="PTP_cat"/>
</dbReference>
<organism evidence="4">
    <name type="scientific">Caenorhabditis remanei</name>
    <name type="common">Caenorhabditis vulgaris</name>
    <dbReference type="NCBI Taxonomy" id="31234"/>
    <lineage>
        <taxon>Eukaryota</taxon>
        <taxon>Metazoa</taxon>
        <taxon>Ecdysozoa</taxon>
        <taxon>Nematoda</taxon>
        <taxon>Chromadorea</taxon>
        <taxon>Rhabditida</taxon>
        <taxon>Rhabditina</taxon>
        <taxon>Rhabditomorpha</taxon>
        <taxon>Rhabditoidea</taxon>
        <taxon>Rhabditidae</taxon>
        <taxon>Peloderinae</taxon>
        <taxon>Caenorhabditis</taxon>
    </lineage>
</organism>